<feature type="domain" description="Methyltransferase type 11" evidence="1">
    <location>
        <begin position="18"/>
        <end position="108"/>
    </location>
</feature>
<gene>
    <name evidence="2" type="ORF">KV396_13565</name>
</gene>
<dbReference type="InterPro" id="IPR050508">
    <property type="entry name" value="Methyltransf_Superfamily"/>
</dbReference>
<dbReference type="GO" id="GO:0032259">
    <property type="term" value="P:methylation"/>
    <property type="evidence" value="ECO:0007669"/>
    <property type="project" value="UniProtKB-KW"/>
</dbReference>
<evidence type="ECO:0000259" key="1">
    <source>
        <dbReference type="Pfam" id="PF08241"/>
    </source>
</evidence>
<sequence length="235" mass="24866">MVGTLLDALGPARGRSLLDVGAGTGELVARATGAGWTATGCEPEPTMREVAGRAHPGLEFVAAALPELPFASASFDAVTANFVLNHVVDPRASAREMTRVASHGGLLAGTIWTSSPSWFWLEVCERAGVMPAAGERLPAHKDFERTVGGFSAMLTDAGWRDTSTIEQTWTWEAAPETLWSSAEGGVASAGQFYRSLDREERARFRSGFDEACAVHARGGMLPLRHSAAVAVGRAL</sequence>
<dbReference type="PANTHER" id="PTHR42912:SF95">
    <property type="entry name" value="METHYLTRANSFERASE TYPE 11 DOMAIN-CONTAINING PROTEIN"/>
    <property type="match status" value="1"/>
</dbReference>
<accession>A0ABY4IXK4</accession>
<organism evidence="2 3">
    <name type="scientific">Microbacterium galbinum</name>
    <dbReference type="NCBI Taxonomy" id="2851646"/>
    <lineage>
        <taxon>Bacteria</taxon>
        <taxon>Bacillati</taxon>
        <taxon>Actinomycetota</taxon>
        <taxon>Actinomycetes</taxon>
        <taxon>Micrococcales</taxon>
        <taxon>Microbacteriaceae</taxon>
        <taxon>Microbacterium</taxon>
    </lineage>
</organism>
<keyword evidence="2" id="KW-0489">Methyltransferase</keyword>
<dbReference type="SUPFAM" id="SSF53335">
    <property type="entry name" value="S-adenosyl-L-methionine-dependent methyltransferases"/>
    <property type="match status" value="1"/>
</dbReference>
<dbReference type="Gene3D" id="3.40.50.150">
    <property type="entry name" value="Vaccinia Virus protein VP39"/>
    <property type="match status" value="1"/>
</dbReference>
<dbReference type="GO" id="GO:0008168">
    <property type="term" value="F:methyltransferase activity"/>
    <property type="evidence" value="ECO:0007669"/>
    <property type="project" value="UniProtKB-KW"/>
</dbReference>
<evidence type="ECO:0000313" key="2">
    <source>
        <dbReference type="EMBL" id="UPL16208.1"/>
    </source>
</evidence>
<dbReference type="EMBL" id="CP078077">
    <property type="protein sequence ID" value="UPL16208.1"/>
    <property type="molecule type" value="Genomic_DNA"/>
</dbReference>
<dbReference type="Proteomes" id="UP000831963">
    <property type="component" value="Chromosome"/>
</dbReference>
<keyword evidence="2" id="KW-0808">Transferase</keyword>
<dbReference type="PANTHER" id="PTHR42912">
    <property type="entry name" value="METHYLTRANSFERASE"/>
    <property type="match status" value="1"/>
</dbReference>
<name>A0ABY4IXK4_9MICO</name>
<dbReference type="InterPro" id="IPR013216">
    <property type="entry name" value="Methyltransf_11"/>
</dbReference>
<reference evidence="2 3" key="1">
    <citation type="submission" date="2021-06" db="EMBL/GenBank/DDBJ databases">
        <title>Genome-based taxonomic framework of Microbacterium strains isolated from marine environment, the description of four new species and reclassification of four preexisting species.</title>
        <authorList>
            <person name="Lee S.D."/>
            <person name="Kim S.-M."/>
            <person name="Byeon Y.-S."/>
            <person name="Yang H.L."/>
            <person name="Kim I.S."/>
        </authorList>
    </citation>
    <scope>NUCLEOTIDE SEQUENCE [LARGE SCALE GENOMIC DNA]</scope>
    <source>
        <strain evidence="2 3">SSW1-36</strain>
    </source>
</reference>
<keyword evidence="3" id="KW-1185">Reference proteome</keyword>
<dbReference type="Pfam" id="PF08241">
    <property type="entry name" value="Methyltransf_11"/>
    <property type="match status" value="1"/>
</dbReference>
<dbReference type="CDD" id="cd02440">
    <property type="entry name" value="AdoMet_MTases"/>
    <property type="match status" value="1"/>
</dbReference>
<protein>
    <submittedName>
        <fullName evidence="2">Class I SAM-dependent methyltransferase</fullName>
    </submittedName>
</protein>
<proteinExistence type="predicted"/>
<dbReference type="InterPro" id="IPR029063">
    <property type="entry name" value="SAM-dependent_MTases_sf"/>
</dbReference>
<evidence type="ECO:0000313" key="3">
    <source>
        <dbReference type="Proteomes" id="UP000831963"/>
    </source>
</evidence>